<feature type="compositionally biased region" description="Low complexity" evidence="8">
    <location>
        <begin position="465"/>
        <end position="478"/>
    </location>
</feature>
<feature type="binding site" evidence="7">
    <location>
        <position position="38"/>
    </location>
    <ligand>
        <name>ATP</name>
        <dbReference type="ChEBI" id="CHEBI:30616"/>
    </ligand>
</feature>
<dbReference type="PROSITE" id="PS50011">
    <property type="entry name" value="PROTEIN_KINASE_DOM"/>
    <property type="match status" value="1"/>
</dbReference>
<keyword evidence="3" id="KW-0808">Transferase</keyword>
<keyword evidence="5 10" id="KW-0418">Kinase</keyword>
<feature type="compositionally biased region" description="Pro residues" evidence="8">
    <location>
        <begin position="405"/>
        <end position="418"/>
    </location>
</feature>
<dbReference type="Pfam" id="PF00497">
    <property type="entry name" value="SBP_bac_3"/>
    <property type="match status" value="1"/>
</dbReference>
<sequence length="724" mass="73424">MTRVIDDRFELVRRLGGGGMGVVWLARDLVLHRDVAVKEVHPPDPGLASYDPEAASALRARVLREARALARIVHPNVVTMHHIIDRGERTYPLLVMELVTGGSLQDRLERGTLPPVEAATLGRGILAGLRAAHAAHIQHRDIKPPNILLRGDGHPLLTDFGIAAVHGSTVLTAAGSVIGTPDYMAPERVAGQDGGPAADLWSLALTLYVAVEGRNPLRRANTLATLAAVLSEDVPPPRQAGPLTRALTAVLVRDPARRPDAAALDRLLADVEAGGEVGAGAGTPGGGTGGPDAQARAASASAPGVPESAPAAPDSASASGSVPASGSAPVSGSAPASGSVPASGSAPVSGSARDGATSYPLAPPGAPSAAPGAPSQHGAPSAQGTPPVGESGPYSSHISYAAPPASTPPPPAAPPGVPSPTGRPGRRTLAYAAGVTAAALAGVLLWTLLPTGGGGDRTDADEGSSRPSASGKAPAASSGGSGGTPAGEEPGGAKLTVGVKFDQPGLGLKTSDGGYRGFDIDVATYLARALGHEPSEIAWKEAPSSRREAMLENGDVDLVVATYAMTDARAEKIDFVGPYLVAHQDVLLRAKDNSVREPADLNGKKVCTVTGSTAAFALRTSAPGAVVESRDTYSRCVDELDEGSVDAVTTDDALLAGYAELKPGAYRLGGLALSDERYGIGLPQGSKLKAKVTRALKDMTADGSWDRARRKNLPLLEAEPPTPA</sequence>
<dbReference type="PANTHER" id="PTHR43289:SF6">
    <property type="entry name" value="SERINE_THREONINE-PROTEIN KINASE NEKL-3"/>
    <property type="match status" value="1"/>
</dbReference>
<evidence type="ECO:0000256" key="5">
    <source>
        <dbReference type="ARBA" id="ARBA00022777"/>
    </source>
</evidence>
<dbReference type="KEGG" id="sals:SLNWT_0185"/>
<evidence type="ECO:0000256" key="6">
    <source>
        <dbReference type="ARBA" id="ARBA00022840"/>
    </source>
</evidence>
<evidence type="ECO:0000256" key="7">
    <source>
        <dbReference type="PROSITE-ProRule" id="PRU10141"/>
    </source>
</evidence>
<proteinExistence type="predicted"/>
<accession>A0A0B5EP28</accession>
<dbReference type="Proteomes" id="UP000031523">
    <property type="component" value="Chromosome"/>
</dbReference>
<dbReference type="SUPFAM" id="SSF53850">
    <property type="entry name" value="Periplasmic binding protein-like II"/>
    <property type="match status" value="1"/>
</dbReference>
<gene>
    <name evidence="10" type="ORF">SLNWT_0185</name>
</gene>
<dbReference type="InterPro" id="IPR000719">
    <property type="entry name" value="Prot_kinase_dom"/>
</dbReference>
<feature type="compositionally biased region" description="Low complexity" evidence="8">
    <location>
        <begin position="367"/>
        <end position="382"/>
    </location>
</feature>
<organism evidence="10 11">
    <name type="scientific">Streptomyces albus (strain ATCC 21838 / DSM 41398 / FERM P-419 / JCM 4703 / NBRC 107858)</name>
    <dbReference type="NCBI Taxonomy" id="1081613"/>
    <lineage>
        <taxon>Bacteria</taxon>
        <taxon>Bacillati</taxon>
        <taxon>Actinomycetota</taxon>
        <taxon>Actinomycetes</taxon>
        <taxon>Kitasatosporales</taxon>
        <taxon>Streptomycetaceae</taxon>
        <taxon>Streptomyces</taxon>
    </lineage>
</organism>
<dbReference type="InterPro" id="IPR008271">
    <property type="entry name" value="Ser/Thr_kinase_AS"/>
</dbReference>
<evidence type="ECO:0000256" key="1">
    <source>
        <dbReference type="ARBA" id="ARBA00012513"/>
    </source>
</evidence>
<dbReference type="GO" id="GO:0005524">
    <property type="term" value="F:ATP binding"/>
    <property type="evidence" value="ECO:0007669"/>
    <property type="project" value="UniProtKB-UniRule"/>
</dbReference>
<evidence type="ECO:0000256" key="3">
    <source>
        <dbReference type="ARBA" id="ARBA00022679"/>
    </source>
</evidence>
<feature type="compositionally biased region" description="Low complexity" evidence="8">
    <location>
        <begin position="291"/>
        <end position="352"/>
    </location>
</feature>
<dbReference type="Pfam" id="PF00069">
    <property type="entry name" value="Pkinase"/>
    <property type="match status" value="1"/>
</dbReference>
<dbReference type="CDD" id="cd14014">
    <property type="entry name" value="STKc_PknB_like"/>
    <property type="match status" value="1"/>
</dbReference>
<dbReference type="InterPro" id="IPR001638">
    <property type="entry name" value="Solute-binding_3/MltF_N"/>
</dbReference>
<dbReference type="Gene3D" id="1.10.510.10">
    <property type="entry name" value="Transferase(Phosphotransferase) domain 1"/>
    <property type="match status" value="1"/>
</dbReference>
<evidence type="ECO:0000313" key="11">
    <source>
        <dbReference type="Proteomes" id="UP000031523"/>
    </source>
</evidence>
<feature type="region of interest" description="Disordered" evidence="8">
    <location>
        <begin position="702"/>
        <end position="724"/>
    </location>
</feature>
<keyword evidence="6 7" id="KW-0067">ATP-binding</keyword>
<dbReference type="PROSITE" id="PS00107">
    <property type="entry name" value="PROTEIN_KINASE_ATP"/>
    <property type="match status" value="1"/>
</dbReference>
<evidence type="ECO:0000256" key="2">
    <source>
        <dbReference type="ARBA" id="ARBA00022527"/>
    </source>
</evidence>
<dbReference type="AlphaFoldDB" id="A0A0B5EP28"/>
<feature type="region of interest" description="Disordered" evidence="8">
    <location>
        <begin position="454"/>
        <end position="497"/>
    </location>
</feature>
<evidence type="ECO:0000259" key="9">
    <source>
        <dbReference type="PROSITE" id="PS50011"/>
    </source>
</evidence>
<dbReference type="SUPFAM" id="SSF56112">
    <property type="entry name" value="Protein kinase-like (PK-like)"/>
    <property type="match status" value="1"/>
</dbReference>
<evidence type="ECO:0000313" key="10">
    <source>
        <dbReference type="EMBL" id="AJE80561.1"/>
    </source>
</evidence>
<protein>
    <recommendedName>
        <fullName evidence="1">non-specific serine/threonine protein kinase</fullName>
        <ecNumber evidence="1">2.7.11.1</ecNumber>
    </recommendedName>
</protein>
<feature type="compositionally biased region" description="Low complexity" evidence="8">
    <location>
        <begin position="713"/>
        <end position="724"/>
    </location>
</feature>
<dbReference type="EMBL" id="CP010519">
    <property type="protein sequence ID" value="AJE80561.1"/>
    <property type="molecule type" value="Genomic_DNA"/>
</dbReference>
<reference evidence="10 11" key="1">
    <citation type="submission" date="2015-01" db="EMBL/GenBank/DDBJ databases">
        <title>Enhanced salinomycin production by adjusting the supply of polyketide extender units in Streptomyce albus DSM 41398.</title>
        <authorList>
            <person name="Lu C."/>
        </authorList>
    </citation>
    <scope>NUCLEOTIDE SEQUENCE [LARGE SCALE GENOMIC DNA]</scope>
    <source>
        <strain evidence="11">ATCC 21838 / DSM 41398 / FERM P-419 / JCM 4703 / NBRC 107858</strain>
    </source>
</reference>
<dbReference type="Gene3D" id="3.40.190.10">
    <property type="entry name" value="Periplasmic binding protein-like II"/>
    <property type="match status" value="2"/>
</dbReference>
<dbReference type="CDD" id="cd13690">
    <property type="entry name" value="PBP2_GluB"/>
    <property type="match status" value="1"/>
</dbReference>
<dbReference type="SMART" id="SM00062">
    <property type="entry name" value="PBPb"/>
    <property type="match status" value="1"/>
</dbReference>
<feature type="domain" description="Protein kinase" evidence="9">
    <location>
        <begin position="9"/>
        <end position="268"/>
    </location>
</feature>
<dbReference type="InterPro" id="IPR011009">
    <property type="entry name" value="Kinase-like_dom_sf"/>
</dbReference>
<evidence type="ECO:0000256" key="4">
    <source>
        <dbReference type="ARBA" id="ARBA00022741"/>
    </source>
</evidence>
<keyword evidence="2 10" id="KW-0723">Serine/threonine-protein kinase</keyword>
<feature type="compositionally biased region" description="Gly residues" evidence="8">
    <location>
        <begin position="278"/>
        <end position="290"/>
    </location>
</feature>
<dbReference type="PANTHER" id="PTHR43289">
    <property type="entry name" value="MITOGEN-ACTIVATED PROTEIN KINASE KINASE KINASE 20-RELATED"/>
    <property type="match status" value="1"/>
</dbReference>
<keyword evidence="11" id="KW-1185">Reference proteome</keyword>
<dbReference type="Gene3D" id="3.30.200.20">
    <property type="entry name" value="Phosphorylase Kinase, domain 1"/>
    <property type="match status" value="1"/>
</dbReference>
<feature type="region of interest" description="Disordered" evidence="8">
    <location>
        <begin position="278"/>
        <end position="425"/>
    </location>
</feature>
<evidence type="ECO:0000256" key="8">
    <source>
        <dbReference type="SAM" id="MobiDB-lite"/>
    </source>
</evidence>
<dbReference type="InterPro" id="IPR017441">
    <property type="entry name" value="Protein_kinase_ATP_BS"/>
</dbReference>
<keyword evidence="4 7" id="KW-0547">Nucleotide-binding</keyword>
<dbReference type="GO" id="GO:0004674">
    <property type="term" value="F:protein serine/threonine kinase activity"/>
    <property type="evidence" value="ECO:0007669"/>
    <property type="project" value="UniProtKB-KW"/>
</dbReference>
<dbReference type="SMART" id="SM00220">
    <property type="entry name" value="S_TKc"/>
    <property type="match status" value="1"/>
</dbReference>
<dbReference type="EC" id="2.7.11.1" evidence="1"/>
<name>A0A0B5EP28_STRA4</name>
<dbReference type="PROSITE" id="PS00108">
    <property type="entry name" value="PROTEIN_KINASE_ST"/>
    <property type="match status" value="1"/>
</dbReference>